<name>A0A1Y2GIT6_9FUNG</name>
<dbReference type="InParanoid" id="A0A1Y2GIT6"/>
<feature type="signal peptide" evidence="2">
    <location>
        <begin position="1"/>
        <end position="28"/>
    </location>
</feature>
<evidence type="ECO:0000313" key="4">
    <source>
        <dbReference type="EMBL" id="ORZ10941.1"/>
    </source>
</evidence>
<evidence type="ECO:0000256" key="1">
    <source>
        <dbReference type="SAM" id="MobiDB-lite"/>
    </source>
</evidence>
<dbReference type="EMBL" id="MCFF01000027">
    <property type="protein sequence ID" value="ORZ11753.1"/>
    <property type="molecule type" value="Genomic_DNA"/>
</dbReference>
<dbReference type="PANTHER" id="PTHR37049:SF4">
    <property type="entry name" value="RHODANESE DOMAIN-CONTAINING PROTEIN"/>
    <property type="match status" value="1"/>
</dbReference>
<dbReference type="AlphaFoldDB" id="A0A1Y2GIT6"/>
<dbReference type="Pfam" id="PF03572">
    <property type="entry name" value="Peptidase_S41"/>
    <property type="match status" value="1"/>
</dbReference>
<evidence type="ECO:0000313" key="5">
    <source>
        <dbReference type="EMBL" id="ORZ11753.1"/>
    </source>
</evidence>
<accession>A0A1Y2GIT6</accession>
<reference evidence="4 6" key="1">
    <citation type="submission" date="2016-07" db="EMBL/GenBank/DDBJ databases">
        <title>Pervasive Adenine N6-methylation of Active Genes in Fungi.</title>
        <authorList>
            <consortium name="DOE Joint Genome Institute"/>
            <person name="Mondo S.J."/>
            <person name="Dannebaum R.O."/>
            <person name="Kuo R.C."/>
            <person name="Labutti K."/>
            <person name="Haridas S."/>
            <person name="Kuo A."/>
            <person name="Salamov A."/>
            <person name="Ahrendt S.R."/>
            <person name="Lipzen A."/>
            <person name="Sullivan W."/>
            <person name="Andreopoulos W.B."/>
            <person name="Clum A."/>
            <person name="Lindquist E."/>
            <person name="Daum C."/>
            <person name="Ramamoorthy G.K."/>
            <person name="Gryganskyi A."/>
            <person name="Culley D."/>
            <person name="Magnuson J.K."/>
            <person name="James T.Y."/>
            <person name="O'Malley M.A."/>
            <person name="Stajich J.E."/>
            <person name="Spatafora J.W."/>
            <person name="Visel A."/>
            <person name="Grigoriev I.V."/>
        </authorList>
    </citation>
    <scope>NUCLEOTIDE SEQUENCE [LARGE SCALE GENOMIC DNA]</scope>
    <source>
        <strain evidence="4 6">NRRL 3116</strain>
    </source>
</reference>
<dbReference type="GO" id="GO:0006508">
    <property type="term" value="P:proteolysis"/>
    <property type="evidence" value="ECO:0007669"/>
    <property type="project" value="InterPro"/>
</dbReference>
<evidence type="ECO:0000259" key="3">
    <source>
        <dbReference type="Pfam" id="PF03572"/>
    </source>
</evidence>
<dbReference type="PANTHER" id="PTHR37049">
    <property type="entry name" value="PEPTIDASE S41 FAMILY PROTEIN"/>
    <property type="match status" value="1"/>
</dbReference>
<feature type="compositionally biased region" description="Polar residues" evidence="1">
    <location>
        <begin position="547"/>
        <end position="560"/>
    </location>
</feature>
<dbReference type="GO" id="GO:0008236">
    <property type="term" value="F:serine-type peptidase activity"/>
    <property type="evidence" value="ECO:0007669"/>
    <property type="project" value="InterPro"/>
</dbReference>
<keyword evidence="6" id="KW-1185">Reference proteome</keyword>
<feature type="chain" id="PRO_5011907713" description="Tail specific protease domain-containing protein" evidence="2">
    <location>
        <begin position="29"/>
        <end position="662"/>
    </location>
</feature>
<dbReference type="Proteomes" id="UP000193648">
    <property type="component" value="Unassembled WGS sequence"/>
</dbReference>
<organism evidence="4 6">
    <name type="scientific">Lobosporangium transversale</name>
    <dbReference type="NCBI Taxonomy" id="64571"/>
    <lineage>
        <taxon>Eukaryota</taxon>
        <taxon>Fungi</taxon>
        <taxon>Fungi incertae sedis</taxon>
        <taxon>Mucoromycota</taxon>
        <taxon>Mortierellomycotina</taxon>
        <taxon>Mortierellomycetes</taxon>
        <taxon>Mortierellales</taxon>
        <taxon>Mortierellaceae</taxon>
        <taxon>Lobosporangium</taxon>
    </lineage>
</organism>
<proteinExistence type="predicted"/>
<protein>
    <recommendedName>
        <fullName evidence="3">Tail specific protease domain-containing protein</fullName>
    </recommendedName>
</protein>
<comment type="caution">
    <text evidence="4">The sequence shown here is derived from an EMBL/GenBank/DDBJ whole genome shotgun (WGS) entry which is preliminary data.</text>
</comment>
<sequence>MANSHKPVAFALALVSVLCIALTVRSLADISSPPPSPSFESTDPCTILSHLETTEITRRDVAACYKSIEFNPDFANITLDSLQTLFNDFFIFRDSALTPNLTQPFSSEPVDALARIEQIRQTKYFADFDFQEDLIMLAESLNDAHVSYWPTCYTSFIFMQPFTLYAPVVNSKQSIRVFDMSGSDIHDCEVLTINEQDAQSHIQAWADKYTGESKDPGARFNLALGEVYRDPETQNWDMYMMGLFSARNRLPETDDLIYHLRCDSNDNNVNGPKDMKFRVPWLVVDGPTPGTFKDTTSFLENVCYATSQSQLTSEDAPLALRTVNKVYRKAGLKSMESSTRVSARRDAVAVYQLMSRPNVGILAISSLEWEDDEVEVSAIQSYLEMLAQRSVTHIIIDTTGNTGGYISSMTNLVNVFFPSEDKQTNSHPARFRLIAEVSKLAAADLDNPAKVHNDDLFRQPVSLKINDRVAEYTDLFFMAEDYVLPLNNTNNQTLAGRTQHPWLHNAANITILTSGLCGSACGMFSDLLVRQHGVKAVAVGGYHHPRNNNTTGDNGSGRNNTSDYVSEALSMFSYAGGSIITLDELIESFEDLSVLPPPKLMRLPYKGFCSIPFIEIYAGNDTIPLDYSPARHIAAHRLAYTPENAWNRDSLWTAVADTVWAI</sequence>
<feature type="domain" description="Tail specific protease" evidence="3">
    <location>
        <begin position="358"/>
        <end position="423"/>
    </location>
</feature>
<dbReference type="EMBL" id="MCFF01000029">
    <property type="protein sequence ID" value="ORZ10941.1"/>
    <property type="molecule type" value="Genomic_DNA"/>
</dbReference>
<dbReference type="InterPro" id="IPR052766">
    <property type="entry name" value="S41A_metabolite_peptidase"/>
</dbReference>
<dbReference type="RefSeq" id="XP_021879850.1">
    <property type="nucleotide sequence ID" value="XM_022030305.1"/>
</dbReference>
<dbReference type="OrthoDB" id="27214at2759"/>
<evidence type="ECO:0000313" key="6">
    <source>
        <dbReference type="Proteomes" id="UP000193648"/>
    </source>
</evidence>
<dbReference type="SUPFAM" id="SSF52096">
    <property type="entry name" value="ClpP/crotonase"/>
    <property type="match status" value="1"/>
</dbReference>
<feature type="region of interest" description="Disordered" evidence="1">
    <location>
        <begin position="540"/>
        <end position="560"/>
    </location>
</feature>
<dbReference type="Gene3D" id="3.90.226.10">
    <property type="entry name" value="2-enoyl-CoA Hydratase, Chain A, domain 1"/>
    <property type="match status" value="1"/>
</dbReference>
<dbReference type="InterPro" id="IPR029045">
    <property type="entry name" value="ClpP/crotonase-like_dom_sf"/>
</dbReference>
<dbReference type="InterPro" id="IPR005151">
    <property type="entry name" value="Tail-specific_protease"/>
</dbReference>
<gene>
    <name evidence="5" type="ORF">BCR41DRAFT_423460</name>
    <name evidence="4" type="ORF">BCR41DRAFT_423641</name>
</gene>
<keyword evidence="2" id="KW-0732">Signal</keyword>
<dbReference type="STRING" id="64571.A0A1Y2GIT6"/>
<evidence type="ECO:0000256" key="2">
    <source>
        <dbReference type="SAM" id="SignalP"/>
    </source>
</evidence>
<dbReference type="GeneID" id="33572147"/>